<dbReference type="PROSITE" id="PS00143">
    <property type="entry name" value="INSULINASE"/>
    <property type="match status" value="1"/>
</dbReference>
<dbReference type="PANTHER" id="PTHR43690:SF18">
    <property type="entry name" value="INSULIN-DEGRADING ENZYME-RELATED"/>
    <property type="match status" value="1"/>
</dbReference>
<dbReference type="Proteomes" id="UP001497600">
    <property type="component" value="Chromosome F"/>
</dbReference>
<evidence type="ECO:0000256" key="4">
    <source>
        <dbReference type="ARBA" id="ARBA00022801"/>
    </source>
</evidence>
<sequence length="1124" mass="128598">MAESYFNATTYNVQYKLPRCASDREHRLMRLPNGLLCLLVSDPRFDKVSTALCVACGSFRDPDSLPGLAHLCEHMLFMGTKEYPGPSLYFESIQKNGGACNAYTMGQKTCFQFEVPLNFNSMGESEFYGILQNFASFFKSPKFSSKYLKGEINIIENEHRSNITSEEKVLFHGLRILANKNHLFSRFSTGNSTTLKFENGIRSILSNYYSKYYKAENMSLVICGPQSVNQLQKFVVSCFSGIPSSIKENIKRESPYSQSLPKISILEDSWNDIDSNIPIFSEFQKIVGIKSNTTTPRIQILWTLKLSKHIKLRVRAWCSLLGDESIGSISRFLSDNYYSTSTYAYSQTLSQGTEAVILEISLSYLGSKNVHRVIAAALKFIEVLVSSDQFQLRIYLEELSTVEKVNFFYSDAVENSMEEASRLAELLHEDLSENGLGATNILRGYSGWEEFENNDFSRISIDWWDQLCKEFRMDTESNLTIDNVNVIILDKDFATTRYLSSSIGEVYIDQFYQFEFIKEDLDVNKITQQMCHIDPSRFSLPEPNVFLDFSSFEINKSIEDLSFKSGNSTFKYTTVANASMTEPTLIDHPMKHETWHKFQDSKGFESRVIASCDLISTKLDISPKSCISIEVICNLIEGHLRATLYASEILGFTWSIFTGLNNNTSIAITVTGLKNGFKVVLEKVFLGINLFLNKGISNVPYKEFMKARVNVRKKYENLMNSSGMEKTEAGFLHLLEEYVWSLEERFEALEELDFYEVVHFAQQFASENTKVTMFLHGDLNCEEARQMASIVQNKEWSTDKYKYPSGYLIQQGKKYIYSRPASQTDSTNTISLYVQIGLREDHVARTYCKLLSFLLGIVAPGELRTERQLGYTILTGQKIFRATVGVYITILGSDHRTQYLISQTEDFLFQWGERISSLSEQDFQENIVQLFLSSYPRADGGFPPNIILSTEAEIGSGTRPGGESYLEHKSYWEKILNRTYRFSGVQGEEEIDIDIIKKLKKEHFIKFYRENICPRSPTRSSLILRLDCSHHTDEDKENVYHNLTRKGLESNSDSENIANEQKLREKMYELLKAKWKEVSFSLIKTSPRLISGGLNSGKRSTLVLSQPKEIERDQFQSECFLIPS</sequence>
<evidence type="ECO:0000256" key="2">
    <source>
        <dbReference type="ARBA" id="ARBA00022670"/>
    </source>
</evidence>
<feature type="domain" description="Peptidase M16 N-terminal" evidence="8">
    <location>
        <begin position="38"/>
        <end position="174"/>
    </location>
</feature>
<evidence type="ECO:0000313" key="13">
    <source>
        <dbReference type="Proteomes" id="UP001497600"/>
    </source>
</evidence>
<reference evidence="12 13" key="1">
    <citation type="submission" date="2024-01" db="EMBL/GenBank/DDBJ databases">
        <authorList>
            <consortium name="Genoscope - CEA"/>
            <person name="William W."/>
        </authorList>
    </citation>
    <scope>NUCLEOTIDE SEQUENCE [LARGE SCALE GENOMIC DNA]</scope>
    <source>
        <strain evidence="12 13">29B2s-10</strain>
    </source>
</reference>
<keyword evidence="2 12" id="KW-0645">Protease</keyword>
<dbReference type="PANTHER" id="PTHR43690">
    <property type="entry name" value="NARDILYSIN"/>
    <property type="match status" value="1"/>
</dbReference>
<evidence type="ECO:0000256" key="1">
    <source>
        <dbReference type="ARBA" id="ARBA00007261"/>
    </source>
</evidence>
<keyword evidence="4" id="KW-0378">Hydrolase</keyword>
<dbReference type="InterPro" id="IPR007863">
    <property type="entry name" value="Peptidase_M16_C"/>
</dbReference>
<dbReference type="InterPro" id="IPR050626">
    <property type="entry name" value="Peptidase_M16"/>
</dbReference>
<dbReference type="Pfam" id="PF05193">
    <property type="entry name" value="Peptidase_M16_C"/>
    <property type="match status" value="1"/>
</dbReference>
<accession>A0ABP0EKD7</accession>
<evidence type="ECO:0000313" key="12">
    <source>
        <dbReference type="EMBL" id="CAK7913860.1"/>
    </source>
</evidence>
<organism evidence="12 13">
    <name type="scientific">[Candida] anglica</name>
    <dbReference type="NCBI Taxonomy" id="148631"/>
    <lineage>
        <taxon>Eukaryota</taxon>
        <taxon>Fungi</taxon>
        <taxon>Dikarya</taxon>
        <taxon>Ascomycota</taxon>
        <taxon>Saccharomycotina</taxon>
        <taxon>Pichiomycetes</taxon>
        <taxon>Debaryomycetaceae</taxon>
        <taxon>Kurtzmaniella</taxon>
    </lineage>
</organism>
<dbReference type="GO" id="GO:0006508">
    <property type="term" value="P:proteolysis"/>
    <property type="evidence" value="ECO:0007669"/>
    <property type="project" value="UniProtKB-KW"/>
</dbReference>
<dbReference type="Gene3D" id="3.30.830.10">
    <property type="entry name" value="Metalloenzyme, LuxS/M16 peptidase-like"/>
    <property type="match status" value="4"/>
</dbReference>
<keyword evidence="13" id="KW-1185">Reference proteome</keyword>
<dbReference type="InterPro" id="IPR054734">
    <property type="entry name" value="PqqF-like_C_4"/>
</dbReference>
<evidence type="ECO:0000256" key="7">
    <source>
        <dbReference type="RuleBase" id="RU004447"/>
    </source>
</evidence>
<evidence type="ECO:0000256" key="3">
    <source>
        <dbReference type="ARBA" id="ARBA00022723"/>
    </source>
</evidence>
<keyword evidence="6" id="KW-0482">Metalloprotease</keyword>
<evidence type="ECO:0000256" key="5">
    <source>
        <dbReference type="ARBA" id="ARBA00022833"/>
    </source>
</evidence>
<dbReference type="InterPro" id="IPR011249">
    <property type="entry name" value="Metalloenz_LuxS/M16"/>
</dbReference>
<protein>
    <submittedName>
        <fullName evidence="12">Protease Axl1p</fullName>
    </submittedName>
</protein>
<name>A0ABP0EKD7_9ASCO</name>
<evidence type="ECO:0000259" key="9">
    <source>
        <dbReference type="Pfam" id="PF05193"/>
    </source>
</evidence>
<dbReference type="Pfam" id="PF22456">
    <property type="entry name" value="PqqF-like_C_4"/>
    <property type="match status" value="1"/>
</dbReference>
<comment type="similarity">
    <text evidence="1 7">Belongs to the peptidase M16 family.</text>
</comment>
<proteinExistence type="inferred from homology"/>
<dbReference type="Pfam" id="PF16187">
    <property type="entry name" value="Peptidase_M16_M"/>
    <property type="match status" value="1"/>
</dbReference>
<gene>
    <name evidence="12" type="primary">AXL1</name>
    <name evidence="12" type="ORF">CAAN4_F13696</name>
</gene>
<dbReference type="EMBL" id="OZ004258">
    <property type="protein sequence ID" value="CAK7913860.1"/>
    <property type="molecule type" value="Genomic_DNA"/>
</dbReference>
<evidence type="ECO:0000256" key="6">
    <source>
        <dbReference type="ARBA" id="ARBA00023049"/>
    </source>
</evidence>
<keyword evidence="3" id="KW-0479">Metal-binding</keyword>
<dbReference type="Pfam" id="PF00675">
    <property type="entry name" value="Peptidase_M16"/>
    <property type="match status" value="1"/>
</dbReference>
<evidence type="ECO:0000259" key="10">
    <source>
        <dbReference type="Pfam" id="PF16187"/>
    </source>
</evidence>
<dbReference type="GO" id="GO:0008233">
    <property type="term" value="F:peptidase activity"/>
    <property type="evidence" value="ECO:0007669"/>
    <property type="project" value="UniProtKB-KW"/>
</dbReference>
<feature type="domain" description="Peptidase M16 middle/third" evidence="10">
    <location>
        <begin position="417"/>
        <end position="748"/>
    </location>
</feature>
<feature type="domain" description="Peptidase M16 C-terminal" evidence="9">
    <location>
        <begin position="205"/>
        <end position="267"/>
    </location>
</feature>
<evidence type="ECO:0000259" key="11">
    <source>
        <dbReference type="Pfam" id="PF22456"/>
    </source>
</evidence>
<dbReference type="SUPFAM" id="SSF63411">
    <property type="entry name" value="LuxS/MPP-like metallohydrolase"/>
    <property type="match status" value="4"/>
</dbReference>
<feature type="domain" description="Coenzyme PQQ synthesis protein F-like C-terminal lobe" evidence="11">
    <location>
        <begin position="862"/>
        <end position="926"/>
    </location>
</feature>
<evidence type="ECO:0000259" key="8">
    <source>
        <dbReference type="Pfam" id="PF00675"/>
    </source>
</evidence>
<dbReference type="InterPro" id="IPR001431">
    <property type="entry name" value="Pept_M16_Zn_BS"/>
</dbReference>
<dbReference type="InterPro" id="IPR032632">
    <property type="entry name" value="Peptidase_M16_M"/>
</dbReference>
<dbReference type="InterPro" id="IPR011765">
    <property type="entry name" value="Pept_M16_N"/>
</dbReference>
<keyword evidence="5" id="KW-0862">Zinc</keyword>